<feature type="transmembrane region" description="Helical" evidence="7">
    <location>
        <begin position="135"/>
        <end position="153"/>
    </location>
</feature>
<dbReference type="PROSITE" id="PS50850">
    <property type="entry name" value="MFS"/>
    <property type="match status" value="1"/>
</dbReference>
<evidence type="ECO:0000256" key="5">
    <source>
        <dbReference type="ARBA" id="ARBA00022989"/>
    </source>
</evidence>
<evidence type="ECO:0000256" key="4">
    <source>
        <dbReference type="ARBA" id="ARBA00022692"/>
    </source>
</evidence>
<name>A0A6I6HLB9_VARPD</name>
<feature type="transmembrane region" description="Helical" evidence="7">
    <location>
        <begin position="205"/>
        <end position="223"/>
    </location>
</feature>
<evidence type="ECO:0000259" key="8">
    <source>
        <dbReference type="PROSITE" id="PS50850"/>
    </source>
</evidence>
<evidence type="ECO:0000256" key="6">
    <source>
        <dbReference type="ARBA" id="ARBA00023136"/>
    </source>
</evidence>
<feature type="transmembrane region" description="Helical" evidence="7">
    <location>
        <begin position="368"/>
        <end position="391"/>
    </location>
</feature>
<feature type="transmembrane region" description="Helical" evidence="7">
    <location>
        <begin position="310"/>
        <end position="331"/>
    </location>
</feature>
<dbReference type="InterPro" id="IPR020846">
    <property type="entry name" value="MFS_dom"/>
</dbReference>
<keyword evidence="6 7" id="KW-0472">Membrane</keyword>
<keyword evidence="3" id="KW-1003">Cell membrane</keyword>
<dbReference type="Gene3D" id="1.20.1720.10">
    <property type="entry name" value="Multidrug resistance protein D"/>
    <property type="match status" value="1"/>
</dbReference>
<feature type="transmembrane region" description="Helical" evidence="7">
    <location>
        <begin position="273"/>
        <end position="298"/>
    </location>
</feature>
<feature type="transmembrane region" description="Helical" evidence="7">
    <location>
        <begin position="77"/>
        <end position="96"/>
    </location>
</feature>
<dbReference type="InterPro" id="IPR011701">
    <property type="entry name" value="MFS"/>
</dbReference>
<dbReference type="FunFam" id="1.20.1720.10:FF:000004">
    <property type="entry name" value="EmrB/QacA family drug resistance transporter"/>
    <property type="match status" value="1"/>
</dbReference>
<dbReference type="PRINTS" id="PR01036">
    <property type="entry name" value="TCRTETB"/>
</dbReference>
<dbReference type="PANTHER" id="PTHR23501">
    <property type="entry name" value="MAJOR FACILITATOR SUPERFAMILY"/>
    <property type="match status" value="1"/>
</dbReference>
<gene>
    <name evidence="9" type="ORF">GOQ09_19370</name>
</gene>
<keyword evidence="2" id="KW-0813">Transport</keyword>
<feature type="transmembrane region" description="Helical" evidence="7">
    <location>
        <begin position="459"/>
        <end position="479"/>
    </location>
</feature>
<feature type="domain" description="Major facilitator superfamily (MFS) profile" evidence="8">
    <location>
        <begin position="12"/>
        <end position="483"/>
    </location>
</feature>
<evidence type="ECO:0000313" key="9">
    <source>
        <dbReference type="EMBL" id="QGW83613.1"/>
    </source>
</evidence>
<evidence type="ECO:0000256" key="2">
    <source>
        <dbReference type="ARBA" id="ARBA00022448"/>
    </source>
</evidence>
<comment type="subcellular location">
    <subcellularLocation>
        <location evidence="1">Cell membrane</location>
        <topology evidence="1">Multi-pass membrane protein</topology>
    </subcellularLocation>
</comment>
<feature type="transmembrane region" description="Helical" evidence="7">
    <location>
        <begin position="43"/>
        <end position="65"/>
    </location>
</feature>
<sequence>MKALRTSSPLLPFAMLVLTLVLAALDQTILSTALPVISRELPGAWPLAWVFSAYLLAATVVIALYGRLADVLGKKPMLLLAIGLFLAGSLACGASQDVQQLVLARTLQGAGGGGLMTLAMLTVPDLFAPEQRGRYQALLGAAYGVSTMFGPLIGGALVEHLSWHWAFWMNVPPAALAWGVLASTLPSKSSAAQPPATQERQRMSIDWLGAALLTAALVLLLLATQQGQLNLPERVSLWLLLALGAMFTLAFVWRQKRVAHPLLPLSLFARPAYAAVSFIGTATGVALYAAVVFLPQYLQIGLHLSPTGSAWHLLPLMAGITLAAVTSGKLLRAQRPAASIARAACMLMLLSFGLMAGVLHWLPARPLALSAALLPLGLGLGLLFPIVTVVAQRVSPAQHMGIATAAPVMLRSLGGAAGVALLAALLAHLMKRELAAPGALSRGAAADAVAAALAHGLQSVFGCAAAAVLLALVATNWLVQKQPREGLAKNGLLKATP</sequence>
<evidence type="ECO:0000256" key="1">
    <source>
        <dbReference type="ARBA" id="ARBA00004651"/>
    </source>
</evidence>
<dbReference type="GO" id="GO:0005886">
    <property type="term" value="C:plasma membrane"/>
    <property type="evidence" value="ECO:0007669"/>
    <property type="project" value="UniProtKB-SubCell"/>
</dbReference>
<evidence type="ECO:0000313" key="10">
    <source>
        <dbReference type="Proteomes" id="UP000425817"/>
    </source>
</evidence>
<dbReference type="GO" id="GO:0022857">
    <property type="term" value="F:transmembrane transporter activity"/>
    <property type="evidence" value="ECO:0007669"/>
    <property type="project" value="InterPro"/>
</dbReference>
<feature type="transmembrane region" description="Helical" evidence="7">
    <location>
        <begin position="102"/>
        <end position="123"/>
    </location>
</feature>
<dbReference type="OrthoDB" id="9807274at2"/>
<evidence type="ECO:0000256" key="7">
    <source>
        <dbReference type="SAM" id="Phobius"/>
    </source>
</evidence>
<dbReference type="EMBL" id="CP046622">
    <property type="protein sequence ID" value="QGW83613.1"/>
    <property type="molecule type" value="Genomic_DNA"/>
</dbReference>
<dbReference type="PANTHER" id="PTHR23501:SF197">
    <property type="entry name" value="COMD"/>
    <property type="match status" value="1"/>
</dbReference>
<feature type="transmembrane region" description="Helical" evidence="7">
    <location>
        <begin position="235"/>
        <end position="253"/>
    </location>
</feature>
<dbReference type="AlphaFoldDB" id="A0A6I6HLB9"/>
<protein>
    <submittedName>
        <fullName evidence="9">MFS transporter</fullName>
    </submittedName>
</protein>
<dbReference type="InterPro" id="IPR036259">
    <property type="entry name" value="MFS_trans_sf"/>
</dbReference>
<organism evidence="9 10">
    <name type="scientific">Variovorax paradoxus</name>
    <dbReference type="NCBI Taxonomy" id="34073"/>
    <lineage>
        <taxon>Bacteria</taxon>
        <taxon>Pseudomonadati</taxon>
        <taxon>Pseudomonadota</taxon>
        <taxon>Betaproteobacteria</taxon>
        <taxon>Burkholderiales</taxon>
        <taxon>Comamonadaceae</taxon>
        <taxon>Variovorax</taxon>
    </lineage>
</organism>
<reference evidence="9 10" key="1">
    <citation type="submission" date="2019-12" db="EMBL/GenBank/DDBJ databases">
        <title>Hybrid Genome Assemblies of two High G+C Isolates from Undergraduate Microbiology Courses.</title>
        <authorList>
            <person name="Ne Ville C.J."/>
            <person name="Enright D."/>
            <person name="Hernandez I."/>
            <person name="Dodsworth J."/>
            <person name="Orwin P.M."/>
        </authorList>
    </citation>
    <scope>NUCLEOTIDE SEQUENCE [LARGE SCALE GENOMIC DNA]</scope>
    <source>
        <strain evidence="9 10">CSUSB</strain>
    </source>
</reference>
<keyword evidence="4 7" id="KW-0812">Transmembrane</keyword>
<dbReference type="Pfam" id="PF07690">
    <property type="entry name" value="MFS_1"/>
    <property type="match status" value="1"/>
</dbReference>
<dbReference type="Gene3D" id="1.20.1250.20">
    <property type="entry name" value="MFS general substrate transporter like domains"/>
    <property type="match status" value="1"/>
</dbReference>
<proteinExistence type="predicted"/>
<accession>A0A6I6HLB9</accession>
<keyword evidence="5 7" id="KW-1133">Transmembrane helix</keyword>
<feature type="transmembrane region" description="Helical" evidence="7">
    <location>
        <begin position="343"/>
        <end position="362"/>
    </location>
</feature>
<feature type="transmembrane region" description="Helical" evidence="7">
    <location>
        <begin position="412"/>
        <end position="430"/>
    </location>
</feature>
<dbReference type="RefSeq" id="WP_157615006.1">
    <property type="nucleotide sequence ID" value="NZ_CP046622.1"/>
</dbReference>
<dbReference type="Proteomes" id="UP000425817">
    <property type="component" value="Chromosome"/>
</dbReference>
<evidence type="ECO:0000256" key="3">
    <source>
        <dbReference type="ARBA" id="ARBA00022475"/>
    </source>
</evidence>
<dbReference type="SUPFAM" id="SSF103473">
    <property type="entry name" value="MFS general substrate transporter"/>
    <property type="match status" value="1"/>
</dbReference>